<keyword evidence="1" id="KW-0472">Membrane</keyword>
<dbReference type="InterPro" id="IPR051311">
    <property type="entry name" value="DedA_domain"/>
</dbReference>
<dbReference type="PANTHER" id="PTHR42709:SF11">
    <property type="entry name" value="DEDA FAMILY PROTEIN"/>
    <property type="match status" value="1"/>
</dbReference>
<name>A0ABT5HN57_9CAUL</name>
<gene>
    <name evidence="3" type="ORF">PQU98_16135</name>
</gene>
<evidence type="ECO:0000256" key="1">
    <source>
        <dbReference type="SAM" id="Phobius"/>
    </source>
</evidence>
<proteinExistence type="predicted"/>
<keyword evidence="1" id="KW-0812">Transmembrane</keyword>
<reference evidence="3 4" key="1">
    <citation type="submission" date="2023-01" db="EMBL/GenBank/DDBJ databases">
        <title>Novel species of the genus Asticcacaulis isolated from rivers.</title>
        <authorList>
            <person name="Lu H."/>
        </authorList>
    </citation>
    <scope>NUCLEOTIDE SEQUENCE [LARGE SCALE GENOMIC DNA]</scope>
    <source>
        <strain evidence="3 4">LKC15W</strain>
    </source>
</reference>
<feature type="transmembrane region" description="Helical" evidence="1">
    <location>
        <begin position="55"/>
        <end position="77"/>
    </location>
</feature>
<keyword evidence="1" id="KW-1133">Transmembrane helix</keyword>
<organism evidence="3 4">
    <name type="scientific">Asticcacaulis machinosus</name>
    <dbReference type="NCBI Taxonomy" id="2984211"/>
    <lineage>
        <taxon>Bacteria</taxon>
        <taxon>Pseudomonadati</taxon>
        <taxon>Pseudomonadota</taxon>
        <taxon>Alphaproteobacteria</taxon>
        <taxon>Caulobacterales</taxon>
        <taxon>Caulobacteraceae</taxon>
        <taxon>Asticcacaulis</taxon>
    </lineage>
</organism>
<evidence type="ECO:0000313" key="3">
    <source>
        <dbReference type="EMBL" id="MDC7677673.1"/>
    </source>
</evidence>
<protein>
    <submittedName>
        <fullName evidence="3">DedA family protein</fullName>
    </submittedName>
</protein>
<evidence type="ECO:0000313" key="4">
    <source>
        <dbReference type="Proteomes" id="UP001218579"/>
    </source>
</evidence>
<dbReference type="RefSeq" id="WP_272745991.1">
    <property type="nucleotide sequence ID" value="NZ_JAQQKV010000004.1"/>
</dbReference>
<dbReference type="InterPro" id="IPR032816">
    <property type="entry name" value="VTT_dom"/>
</dbReference>
<dbReference type="EMBL" id="JAQQKV010000004">
    <property type="protein sequence ID" value="MDC7677673.1"/>
    <property type="molecule type" value="Genomic_DNA"/>
</dbReference>
<sequence length="193" mass="21398">MLRPIYNWMINLAGSRHAEKALAVVSFAESSFFPIPPDVMLAPMALARPDKAYRYAIVCTIASVLGALLGYAIGYYLEPVGIWLLKLFGYSDDLSKFHDFMAQWGPWVIIAKGLTPIPFKLVTIAAGLGHMNLGIFIASCIITRTPRFLLVAYLLKKFGPEITHHIEKRIYTVSAIALAVLVLLIVAIKMIPH</sequence>
<feature type="transmembrane region" description="Helical" evidence="1">
    <location>
        <begin position="133"/>
        <end position="155"/>
    </location>
</feature>
<dbReference type="Pfam" id="PF09335">
    <property type="entry name" value="VTT_dom"/>
    <property type="match status" value="1"/>
</dbReference>
<dbReference type="Proteomes" id="UP001218579">
    <property type="component" value="Unassembled WGS sequence"/>
</dbReference>
<evidence type="ECO:0000259" key="2">
    <source>
        <dbReference type="Pfam" id="PF09335"/>
    </source>
</evidence>
<feature type="domain" description="VTT" evidence="2">
    <location>
        <begin position="55"/>
        <end position="155"/>
    </location>
</feature>
<accession>A0ABT5HN57</accession>
<dbReference type="PANTHER" id="PTHR42709">
    <property type="entry name" value="ALKALINE PHOSPHATASE LIKE PROTEIN"/>
    <property type="match status" value="1"/>
</dbReference>
<keyword evidence="4" id="KW-1185">Reference proteome</keyword>
<comment type="caution">
    <text evidence="3">The sequence shown here is derived from an EMBL/GenBank/DDBJ whole genome shotgun (WGS) entry which is preliminary data.</text>
</comment>
<feature type="transmembrane region" description="Helical" evidence="1">
    <location>
        <begin position="170"/>
        <end position="191"/>
    </location>
</feature>